<organism evidence="2 3">
    <name type="scientific">Effusibacillus dendaii</name>
    <dbReference type="NCBI Taxonomy" id="2743772"/>
    <lineage>
        <taxon>Bacteria</taxon>
        <taxon>Bacillati</taxon>
        <taxon>Bacillota</taxon>
        <taxon>Bacilli</taxon>
        <taxon>Bacillales</taxon>
        <taxon>Alicyclobacillaceae</taxon>
        <taxon>Effusibacillus</taxon>
    </lineage>
</organism>
<protein>
    <submittedName>
        <fullName evidence="2">Uncharacterized protein</fullName>
    </submittedName>
</protein>
<evidence type="ECO:0000256" key="1">
    <source>
        <dbReference type="SAM" id="MobiDB-lite"/>
    </source>
</evidence>
<evidence type="ECO:0000313" key="2">
    <source>
        <dbReference type="EMBL" id="BCJ88376.1"/>
    </source>
</evidence>
<proteinExistence type="predicted"/>
<dbReference type="KEGG" id="eff:skT53_33610"/>
<feature type="region of interest" description="Disordered" evidence="1">
    <location>
        <begin position="39"/>
        <end position="59"/>
    </location>
</feature>
<sequence length="59" mass="6450">MEPLEWILAGAVVYALFPGVRRAVGKTWNGLQSATNQAMEGVGQTAQKKMNTMDSPENR</sequence>
<reference evidence="2 3" key="1">
    <citation type="submission" date="2020-08" db="EMBL/GenBank/DDBJ databases">
        <title>Complete Genome Sequence of Effusibacillus dendaii Strain skT53, Isolated from Farmland soil.</title>
        <authorList>
            <person name="Konishi T."/>
            <person name="Kawasaki H."/>
        </authorList>
    </citation>
    <scope>NUCLEOTIDE SEQUENCE [LARGE SCALE GENOMIC DNA]</scope>
    <source>
        <strain evidence="3">skT53</strain>
    </source>
</reference>
<dbReference type="AlphaFoldDB" id="A0A7I8DHJ1"/>
<dbReference type="RefSeq" id="WP_200758994.1">
    <property type="nucleotide sequence ID" value="NZ_AP023366.1"/>
</dbReference>
<gene>
    <name evidence="2" type="ORF">skT53_33610</name>
</gene>
<accession>A0A7I8DHJ1</accession>
<evidence type="ECO:0000313" key="3">
    <source>
        <dbReference type="Proteomes" id="UP000593802"/>
    </source>
</evidence>
<name>A0A7I8DHJ1_9BACL</name>
<dbReference type="EMBL" id="AP023366">
    <property type="protein sequence ID" value="BCJ88376.1"/>
    <property type="molecule type" value="Genomic_DNA"/>
</dbReference>
<keyword evidence="3" id="KW-1185">Reference proteome</keyword>
<dbReference type="Proteomes" id="UP000593802">
    <property type="component" value="Chromosome"/>
</dbReference>